<name>A0AAE3KTJ1_9BACT</name>
<dbReference type="AlphaFoldDB" id="A0AAE3KTJ1"/>
<keyword evidence="1" id="KW-1133">Transmembrane helix</keyword>
<evidence type="ECO:0000256" key="1">
    <source>
        <dbReference type="SAM" id="Phobius"/>
    </source>
</evidence>
<organism evidence="2 3">
    <name type="scientific">Lacihabitans soyangensis</name>
    <dbReference type="NCBI Taxonomy" id="869394"/>
    <lineage>
        <taxon>Bacteria</taxon>
        <taxon>Pseudomonadati</taxon>
        <taxon>Bacteroidota</taxon>
        <taxon>Cytophagia</taxon>
        <taxon>Cytophagales</taxon>
        <taxon>Leadbetterellaceae</taxon>
        <taxon>Lacihabitans</taxon>
    </lineage>
</organism>
<comment type="caution">
    <text evidence="2">The sequence shown here is derived from an EMBL/GenBank/DDBJ whole genome shotgun (WGS) entry which is preliminary data.</text>
</comment>
<evidence type="ECO:0000313" key="2">
    <source>
        <dbReference type="EMBL" id="MCP9764482.1"/>
    </source>
</evidence>
<proteinExistence type="predicted"/>
<accession>A0AAE3KTJ1</accession>
<keyword evidence="1" id="KW-0472">Membrane</keyword>
<evidence type="ECO:0000313" key="3">
    <source>
        <dbReference type="Proteomes" id="UP001204144"/>
    </source>
</evidence>
<gene>
    <name evidence="2" type="ORF">EGI31_16195</name>
</gene>
<sequence>MPSTTLRHQAGSGLGLRPLDKLGVNGAQPDRRIDFFNLNRDFMKKIIHFFLTAEPFAFCVGLFFAVVFLSILIGIIRSAFED</sequence>
<dbReference type="Proteomes" id="UP001204144">
    <property type="component" value="Unassembled WGS sequence"/>
</dbReference>
<keyword evidence="1" id="KW-0812">Transmembrane</keyword>
<reference evidence="2 3" key="1">
    <citation type="submission" date="2018-11" db="EMBL/GenBank/DDBJ databases">
        <title>Novel bacteria species description.</title>
        <authorList>
            <person name="Han J.-H."/>
        </authorList>
    </citation>
    <scope>NUCLEOTIDE SEQUENCE [LARGE SCALE GENOMIC DNA]</scope>
    <source>
        <strain evidence="2 3">KCTC23259</strain>
    </source>
</reference>
<feature type="transmembrane region" description="Helical" evidence="1">
    <location>
        <begin position="49"/>
        <end position="76"/>
    </location>
</feature>
<dbReference type="EMBL" id="RJUF01000174">
    <property type="protein sequence ID" value="MCP9764482.1"/>
    <property type="molecule type" value="Genomic_DNA"/>
</dbReference>
<protein>
    <submittedName>
        <fullName evidence="2">Uncharacterized protein</fullName>
    </submittedName>
</protein>
<keyword evidence="3" id="KW-1185">Reference proteome</keyword>